<protein>
    <submittedName>
        <fullName evidence="4">DUF1517 domain-containing protein</fullName>
    </submittedName>
</protein>
<feature type="chain" id="PRO_5040918800" evidence="3">
    <location>
        <begin position="24"/>
        <end position="365"/>
    </location>
</feature>
<name>A0A9X4RGM7_9CYAN</name>
<keyword evidence="5" id="KW-1185">Reference proteome</keyword>
<dbReference type="Proteomes" id="UP001152872">
    <property type="component" value="Unassembled WGS sequence"/>
</dbReference>
<feature type="compositionally biased region" description="Low complexity" evidence="1">
    <location>
        <begin position="55"/>
        <end position="90"/>
    </location>
</feature>
<dbReference type="InterPro" id="IPR053023">
    <property type="entry name" value="FLAP_modulator"/>
</dbReference>
<accession>A0A9X4RGM7</accession>
<keyword evidence="2" id="KW-0812">Transmembrane</keyword>
<evidence type="ECO:0000256" key="3">
    <source>
        <dbReference type="SAM" id="SignalP"/>
    </source>
</evidence>
<dbReference type="AlphaFoldDB" id="A0A9X4RGM7"/>
<keyword evidence="3" id="KW-0732">Signal</keyword>
<dbReference type="PANTHER" id="PTHR33975">
    <property type="entry name" value="MYELIN-ASSOCIATED OLIGODENDROCYTE BASIC PROTEIN"/>
    <property type="match status" value="1"/>
</dbReference>
<dbReference type="InterPro" id="IPR010903">
    <property type="entry name" value="DUF1517"/>
</dbReference>
<reference evidence="4" key="1">
    <citation type="submission" date="2019-05" db="EMBL/GenBank/DDBJ databases">
        <title>Whole genome sequencing of Pseudanabaena catenata USMAC16.</title>
        <authorList>
            <person name="Khan Z."/>
            <person name="Omar W.M."/>
            <person name="Convey P."/>
            <person name="Merican F."/>
            <person name="Najimudin N."/>
        </authorList>
    </citation>
    <scope>NUCLEOTIDE SEQUENCE</scope>
    <source>
        <strain evidence="4">USMAC16</strain>
    </source>
</reference>
<feature type="transmembrane region" description="Helical" evidence="2">
    <location>
        <begin position="143"/>
        <end position="161"/>
    </location>
</feature>
<evidence type="ECO:0000256" key="2">
    <source>
        <dbReference type="SAM" id="Phobius"/>
    </source>
</evidence>
<dbReference type="Pfam" id="PF07466">
    <property type="entry name" value="DUF1517"/>
    <property type="match status" value="1"/>
</dbReference>
<evidence type="ECO:0000313" key="5">
    <source>
        <dbReference type="Proteomes" id="UP001152872"/>
    </source>
</evidence>
<keyword evidence="2" id="KW-0472">Membrane</keyword>
<comment type="caution">
    <text evidence="4">The sequence shown here is derived from an EMBL/GenBank/DDBJ whole genome shotgun (WGS) entry which is preliminary data.</text>
</comment>
<dbReference type="EMBL" id="VBTY01000005">
    <property type="protein sequence ID" value="MDG3493155.1"/>
    <property type="molecule type" value="Genomic_DNA"/>
</dbReference>
<feature type="region of interest" description="Disordered" evidence="1">
    <location>
        <begin position="45"/>
        <end position="108"/>
    </location>
</feature>
<feature type="signal peptide" evidence="3">
    <location>
        <begin position="1"/>
        <end position="23"/>
    </location>
</feature>
<evidence type="ECO:0000313" key="4">
    <source>
        <dbReference type="EMBL" id="MDG3493155.1"/>
    </source>
</evidence>
<dbReference type="PANTHER" id="PTHR33975:SF2">
    <property type="entry name" value="MYELIN-ASSOCIATED OLIGODENDROCYTE BASIC PROTEIN"/>
    <property type="match status" value="1"/>
</dbReference>
<dbReference type="PIRSF" id="PIRSF037221">
    <property type="entry name" value="DUF1517"/>
    <property type="match status" value="1"/>
</dbReference>
<organism evidence="4 5">
    <name type="scientific">Pseudanabaena catenata USMAC16</name>
    <dbReference type="NCBI Taxonomy" id="1855837"/>
    <lineage>
        <taxon>Bacteria</taxon>
        <taxon>Bacillati</taxon>
        <taxon>Cyanobacteriota</taxon>
        <taxon>Cyanophyceae</taxon>
        <taxon>Pseudanabaenales</taxon>
        <taxon>Pseudanabaenaceae</taxon>
        <taxon>Pseudanabaena</taxon>
    </lineage>
</organism>
<gene>
    <name evidence="4" type="ORF">FEV09_01145</name>
</gene>
<sequence>MYKKKLQFFTTTLLTFSMIQAIALSFSDRQYNLAILQDRQAYAKSSGARSGGGSFKSSPSSGSSSSSSSSSSSTKSPSKSTPTSTSSPSSNDRDSLTSPSQTQKNPAIVPVPIIINNSSNYPNSPSNSFRSSDANRGSSDMSWLVWLIILLIGGTIVYFIIRSIMIPSKSGGKAGELGNETFTVTKLQVALLAEARQVQAQLTELSLEVDTDTSEGLMTLMQESALALMRTPENWTHVSSSSQSVNRDRAESLFNELSLEERTKFSEETLVNVKGRVVQRSTAIASPDKDPSAYIVVTLLIGTEHDKPIFGEIHNTEQLQTALKAIAAIPSSHLLVFELLWSPQADTDSLTYDELLTEYTHMTQI</sequence>
<proteinExistence type="predicted"/>
<keyword evidence="2" id="KW-1133">Transmembrane helix</keyword>
<evidence type="ECO:0000256" key="1">
    <source>
        <dbReference type="SAM" id="MobiDB-lite"/>
    </source>
</evidence>
<dbReference type="RefSeq" id="WP_009625184.1">
    <property type="nucleotide sequence ID" value="NZ_VBTY01000005.1"/>
</dbReference>